<dbReference type="InterPro" id="IPR045582">
    <property type="entry name" value="Trehalase-like_N"/>
</dbReference>
<sequence length="598" mass="67772">MTDKVNPGLDLAVIGNCVLGALVDRAARIVWCCFPDFESDPWFNALLGGEETDQGLFAIDLDGYERSEQFYQRNSAVLTTRLYAGDGSAIEVTDCAPRYKQFDRTFRPTMVVRRMRPLSGTPRVRVRLHPRYGYGAAQPERTRGSNHARFVSPGLTLRLYTTSPMSYVLSERWFLLEQDEYLILGPDESLTESIEATAVRMIEQTDAYWRGWTRSLSIPFEWQEAVIRAAITLKLSNFEETGAIIAALTTSIPEAPDSGRNWDYRFCWLRDSYFVVNALNRLGATKTMEGFLRYILNIVSSAQDGYLQPVFGIGLDEKLDERKIDSLPGYRGMGPVRVGNQAYTQIQNDGYGSVILAATQCFFDCRLMSPGGVELFHRLEALGEQARLRFDQPDAGPWELRGTQKVHTYSSLMCWAACDRLARIAAHLGLEDRKGFWRSEADRLRAVIMERSWNEKVSSFVESFDGEEIDASLLLMHELGFIAADDPRYLGTLAAVERELKKGNYLYRYHAPDDFGVPETAFTICTFWYIDALSAVGRKEEARELLEHMMSCRNHVGLLSEDLHPETGELWGNFPQTYSLVGIVHSATRLSKSWEALE</sequence>
<reference evidence="4" key="1">
    <citation type="journal article" date="2019" name="Int. J. Syst. Evol. Microbiol.">
        <title>The Global Catalogue of Microorganisms (GCM) 10K type strain sequencing project: providing services to taxonomists for standard genome sequencing and annotation.</title>
        <authorList>
            <consortium name="The Broad Institute Genomics Platform"/>
            <consortium name="The Broad Institute Genome Sequencing Center for Infectious Disease"/>
            <person name="Wu L."/>
            <person name="Ma J."/>
        </authorList>
    </citation>
    <scope>NUCLEOTIDE SEQUENCE [LARGE SCALE GENOMIC DNA]</scope>
    <source>
        <strain evidence="4">CECT 8472</strain>
    </source>
</reference>
<dbReference type="Proteomes" id="UP001595799">
    <property type="component" value="Unassembled WGS sequence"/>
</dbReference>
<evidence type="ECO:0000313" key="4">
    <source>
        <dbReference type="Proteomes" id="UP001595799"/>
    </source>
</evidence>
<evidence type="ECO:0000313" key="3">
    <source>
        <dbReference type="EMBL" id="MFC4350692.1"/>
    </source>
</evidence>
<dbReference type="GO" id="GO:0016787">
    <property type="term" value="F:hydrolase activity"/>
    <property type="evidence" value="ECO:0007669"/>
    <property type="project" value="UniProtKB-KW"/>
</dbReference>
<name>A0ABV8UHD1_9PROT</name>
<dbReference type="PANTHER" id="PTHR31616">
    <property type="entry name" value="TREHALASE"/>
    <property type="match status" value="1"/>
</dbReference>
<accession>A0ABV8UHD1</accession>
<feature type="domain" description="Trehalase-like N-terminal" evidence="2">
    <location>
        <begin position="12"/>
        <end position="139"/>
    </location>
</feature>
<feature type="domain" description="GH15-like" evidence="1">
    <location>
        <begin position="224"/>
        <end position="585"/>
    </location>
</feature>
<keyword evidence="3" id="KW-0378">Hydrolase</keyword>
<gene>
    <name evidence="3" type="ORF">ACFOW6_03945</name>
</gene>
<evidence type="ECO:0000259" key="1">
    <source>
        <dbReference type="Pfam" id="PF00723"/>
    </source>
</evidence>
<dbReference type="InterPro" id="IPR011613">
    <property type="entry name" value="GH15-like"/>
</dbReference>
<organism evidence="3 4">
    <name type="scientific">Fodinicurvata halophila</name>
    <dbReference type="NCBI Taxonomy" id="1419723"/>
    <lineage>
        <taxon>Bacteria</taxon>
        <taxon>Pseudomonadati</taxon>
        <taxon>Pseudomonadota</taxon>
        <taxon>Alphaproteobacteria</taxon>
        <taxon>Rhodospirillales</taxon>
        <taxon>Rhodovibrionaceae</taxon>
        <taxon>Fodinicurvata</taxon>
    </lineage>
</organism>
<evidence type="ECO:0000259" key="2">
    <source>
        <dbReference type="Pfam" id="PF19291"/>
    </source>
</evidence>
<dbReference type="InterPro" id="IPR008928">
    <property type="entry name" value="6-hairpin_glycosidase_sf"/>
</dbReference>
<comment type="caution">
    <text evidence="3">The sequence shown here is derived from an EMBL/GenBank/DDBJ whole genome shotgun (WGS) entry which is preliminary data.</text>
</comment>
<dbReference type="RefSeq" id="WP_382421037.1">
    <property type="nucleotide sequence ID" value="NZ_JBHSCW010000002.1"/>
</dbReference>
<keyword evidence="4" id="KW-1185">Reference proteome</keyword>
<protein>
    <submittedName>
        <fullName evidence="3">Glycoside hydrolase family 15 protein</fullName>
    </submittedName>
</protein>
<dbReference type="EMBL" id="JBHSCW010000002">
    <property type="protein sequence ID" value="MFC4350692.1"/>
    <property type="molecule type" value="Genomic_DNA"/>
</dbReference>
<dbReference type="InterPro" id="IPR012341">
    <property type="entry name" value="6hp_glycosidase-like_sf"/>
</dbReference>
<dbReference type="Pfam" id="PF00723">
    <property type="entry name" value="Glyco_hydro_15"/>
    <property type="match status" value="1"/>
</dbReference>
<dbReference type="Gene3D" id="1.50.10.10">
    <property type="match status" value="1"/>
</dbReference>
<dbReference type="PANTHER" id="PTHR31616:SF0">
    <property type="entry name" value="GLUCAN 1,4-ALPHA-GLUCOSIDASE"/>
    <property type="match status" value="1"/>
</dbReference>
<dbReference type="Pfam" id="PF19291">
    <property type="entry name" value="TREH_N"/>
    <property type="match status" value="1"/>
</dbReference>
<proteinExistence type="predicted"/>
<dbReference type="SUPFAM" id="SSF48208">
    <property type="entry name" value="Six-hairpin glycosidases"/>
    <property type="match status" value="1"/>
</dbReference>